<dbReference type="OrthoDB" id="289236at2"/>
<sequence length="184" mass="19853" precursor="true">MMTFTNNHLRNGLTSLAFTLVLGLSLGVTATAGGLKKCDQTGVQCCPVCDHRCTLDAKPDTKSKTCFEVESKVICIPRVVFPWQKRKAGCAGCDSCDGNGCTACVNNGARLRRICVLKKDKITCPSCKYTWSAEKKAGCCDMPVVETVTADSAHQPVWQQATASEQAVLTQRRLLPPRPTVAAQ</sequence>
<keyword evidence="3" id="KW-1185">Reference proteome</keyword>
<feature type="chain" id="PRO_5022049109" description="4Fe-4S ferredoxin-type domain-containing protein" evidence="1">
    <location>
        <begin position="31"/>
        <end position="184"/>
    </location>
</feature>
<gene>
    <name evidence="2" type="ORF">SV7mr_03900</name>
</gene>
<dbReference type="RefSeq" id="WP_145268681.1">
    <property type="nucleotide sequence ID" value="NZ_CP036272.1"/>
</dbReference>
<protein>
    <recommendedName>
        <fullName evidence="4">4Fe-4S ferredoxin-type domain-containing protein</fullName>
    </recommendedName>
</protein>
<evidence type="ECO:0008006" key="4">
    <source>
        <dbReference type="Google" id="ProtNLM"/>
    </source>
</evidence>
<evidence type="ECO:0000256" key="1">
    <source>
        <dbReference type="SAM" id="SignalP"/>
    </source>
</evidence>
<dbReference type="Proteomes" id="UP000315003">
    <property type="component" value="Chromosome"/>
</dbReference>
<name>A0A517SP54_9BACT</name>
<dbReference type="EMBL" id="CP036272">
    <property type="protein sequence ID" value="QDT57904.1"/>
    <property type="molecule type" value="Genomic_DNA"/>
</dbReference>
<proteinExistence type="predicted"/>
<reference evidence="2 3" key="1">
    <citation type="submission" date="2019-02" db="EMBL/GenBank/DDBJ databases">
        <title>Deep-cultivation of Planctomycetes and their phenomic and genomic characterization uncovers novel biology.</title>
        <authorList>
            <person name="Wiegand S."/>
            <person name="Jogler M."/>
            <person name="Boedeker C."/>
            <person name="Pinto D."/>
            <person name="Vollmers J."/>
            <person name="Rivas-Marin E."/>
            <person name="Kohn T."/>
            <person name="Peeters S.H."/>
            <person name="Heuer A."/>
            <person name="Rast P."/>
            <person name="Oberbeckmann S."/>
            <person name="Bunk B."/>
            <person name="Jeske O."/>
            <person name="Meyerdierks A."/>
            <person name="Storesund J.E."/>
            <person name="Kallscheuer N."/>
            <person name="Luecker S."/>
            <person name="Lage O.M."/>
            <person name="Pohl T."/>
            <person name="Merkel B.J."/>
            <person name="Hornburger P."/>
            <person name="Mueller R.-W."/>
            <person name="Bruemmer F."/>
            <person name="Labrenz M."/>
            <person name="Spormann A.M."/>
            <person name="Op den Camp H."/>
            <person name="Overmann J."/>
            <person name="Amann R."/>
            <person name="Jetten M.S.M."/>
            <person name="Mascher T."/>
            <person name="Medema M.H."/>
            <person name="Devos D.P."/>
            <person name="Kaster A.-K."/>
            <person name="Ovreas L."/>
            <person name="Rohde M."/>
            <person name="Galperin M.Y."/>
            <person name="Jogler C."/>
        </authorList>
    </citation>
    <scope>NUCLEOTIDE SEQUENCE [LARGE SCALE GENOMIC DNA]</scope>
    <source>
        <strain evidence="2 3">SV_7m_r</strain>
    </source>
</reference>
<accession>A0A517SP54</accession>
<dbReference type="AlphaFoldDB" id="A0A517SP54"/>
<evidence type="ECO:0000313" key="2">
    <source>
        <dbReference type="EMBL" id="QDT57904.1"/>
    </source>
</evidence>
<evidence type="ECO:0000313" key="3">
    <source>
        <dbReference type="Proteomes" id="UP000315003"/>
    </source>
</evidence>
<organism evidence="2 3">
    <name type="scientific">Stieleria bergensis</name>
    <dbReference type="NCBI Taxonomy" id="2528025"/>
    <lineage>
        <taxon>Bacteria</taxon>
        <taxon>Pseudomonadati</taxon>
        <taxon>Planctomycetota</taxon>
        <taxon>Planctomycetia</taxon>
        <taxon>Pirellulales</taxon>
        <taxon>Pirellulaceae</taxon>
        <taxon>Stieleria</taxon>
    </lineage>
</organism>
<keyword evidence="1" id="KW-0732">Signal</keyword>
<feature type="signal peptide" evidence="1">
    <location>
        <begin position="1"/>
        <end position="30"/>
    </location>
</feature>